<evidence type="ECO:0000256" key="1">
    <source>
        <dbReference type="ARBA" id="ARBA00022679"/>
    </source>
</evidence>
<feature type="domain" description="N-acetyltransferase" evidence="3">
    <location>
        <begin position="28"/>
        <end position="192"/>
    </location>
</feature>
<evidence type="ECO:0000256" key="2">
    <source>
        <dbReference type="ARBA" id="ARBA00023315"/>
    </source>
</evidence>
<dbReference type="SUPFAM" id="SSF55729">
    <property type="entry name" value="Acyl-CoA N-acyltransferases (Nat)"/>
    <property type="match status" value="1"/>
</dbReference>
<evidence type="ECO:0000313" key="5">
    <source>
        <dbReference type="Proteomes" id="UP000275069"/>
    </source>
</evidence>
<accession>A0A387BQJ4</accession>
<dbReference type="InterPro" id="IPR016181">
    <property type="entry name" value="Acyl_CoA_acyltransferase"/>
</dbReference>
<name>A0A387BQJ4_9MICO</name>
<dbReference type="OrthoDB" id="3173333at2"/>
<dbReference type="RefSeq" id="WP_120789874.1">
    <property type="nucleotide sequence ID" value="NZ_CP032624.1"/>
</dbReference>
<dbReference type="KEGG" id="gry:D7I44_12955"/>
<dbReference type="GO" id="GO:0016747">
    <property type="term" value="F:acyltransferase activity, transferring groups other than amino-acyl groups"/>
    <property type="evidence" value="ECO:0007669"/>
    <property type="project" value="InterPro"/>
</dbReference>
<reference evidence="4 5" key="1">
    <citation type="submission" date="2018-09" db="EMBL/GenBank/DDBJ databases">
        <title>Genome sequencing of strain 2DFW10M-5.</title>
        <authorList>
            <person name="Heo J."/>
            <person name="Kim S.-J."/>
            <person name="Kwon S.-W."/>
        </authorList>
    </citation>
    <scope>NUCLEOTIDE SEQUENCE [LARGE SCALE GENOMIC DNA]</scope>
    <source>
        <strain evidence="4 5">2DFW10M-5</strain>
    </source>
</reference>
<keyword evidence="5" id="KW-1185">Reference proteome</keyword>
<keyword evidence="2" id="KW-0012">Acyltransferase</keyword>
<dbReference type="AlphaFoldDB" id="A0A387BQJ4"/>
<dbReference type="CDD" id="cd04301">
    <property type="entry name" value="NAT_SF"/>
    <property type="match status" value="1"/>
</dbReference>
<proteinExistence type="predicted"/>
<dbReference type="InterPro" id="IPR000182">
    <property type="entry name" value="GNAT_dom"/>
</dbReference>
<gene>
    <name evidence="4" type="ORF">D7I44_12955</name>
</gene>
<dbReference type="Pfam" id="PF00583">
    <property type="entry name" value="Acetyltransf_1"/>
    <property type="match status" value="1"/>
</dbReference>
<protein>
    <submittedName>
        <fullName evidence="4">N-acetyltransferase family protein</fullName>
    </submittedName>
</protein>
<evidence type="ECO:0000313" key="4">
    <source>
        <dbReference type="EMBL" id="AYG04344.1"/>
    </source>
</evidence>
<organism evidence="4 5">
    <name type="scientific">Gryllotalpicola protaetiae</name>
    <dbReference type="NCBI Taxonomy" id="2419771"/>
    <lineage>
        <taxon>Bacteria</taxon>
        <taxon>Bacillati</taxon>
        <taxon>Actinomycetota</taxon>
        <taxon>Actinomycetes</taxon>
        <taxon>Micrococcales</taxon>
        <taxon>Microbacteriaceae</taxon>
        <taxon>Gryllotalpicola</taxon>
    </lineage>
</organism>
<evidence type="ECO:0000259" key="3">
    <source>
        <dbReference type="PROSITE" id="PS51186"/>
    </source>
</evidence>
<dbReference type="PANTHER" id="PTHR43072:SF23">
    <property type="entry name" value="UPF0039 PROTEIN C11D3.02C"/>
    <property type="match status" value="1"/>
</dbReference>
<sequence>MLEEEYQERRPLPYHLRKPVPQEAPFSYSIRDAVAEDLPSVREIYNYYVTNSTVTFDDKPMTLRAWRTKFDHIRKAGMPFLVAESPSGNILGYTLVSPWSAKAGYRYTVENSIYLGPAARGKGLGTPLLKALLDKARAAGIREIIAVIADQGADASIAMHRKLGFKEVGRMGRVGFKFDRWLGTVTMQLSLRDKK</sequence>
<dbReference type="EMBL" id="CP032624">
    <property type="protein sequence ID" value="AYG04344.1"/>
    <property type="molecule type" value="Genomic_DNA"/>
</dbReference>
<dbReference type="Gene3D" id="3.40.630.30">
    <property type="match status" value="1"/>
</dbReference>
<dbReference type="PANTHER" id="PTHR43072">
    <property type="entry name" value="N-ACETYLTRANSFERASE"/>
    <property type="match status" value="1"/>
</dbReference>
<keyword evidence="1 4" id="KW-0808">Transferase</keyword>
<dbReference type="Proteomes" id="UP000275069">
    <property type="component" value="Chromosome"/>
</dbReference>
<dbReference type="PROSITE" id="PS51186">
    <property type="entry name" value="GNAT"/>
    <property type="match status" value="1"/>
</dbReference>